<dbReference type="Proteomes" id="UP000030063">
    <property type="component" value="Unassembled WGS sequence"/>
</dbReference>
<accession>A0A0A1YNS9</accession>
<name>A0A0A1YNS9_9PSED</name>
<dbReference type="OrthoDB" id="7013246at2"/>
<dbReference type="AlphaFoldDB" id="A0A0A1YNS9"/>
<evidence type="ECO:0000313" key="1">
    <source>
        <dbReference type="EMBL" id="KFX70314.1"/>
    </source>
</evidence>
<keyword evidence="2" id="KW-1185">Reference proteome</keyword>
<dbReference type="EMBL" id="AWSQ01000002">
    <property type="protein sequence ID" value="KFX70314.1"/>
    <property type="molecule type" value="Genomic_DNA"/>
</dbReference>
<proteinExistence type="predicted"/>
<evidence type="ECO:0000313" key="2">
    <source>
        <dbReference type="Proteomes" id="UP000030063"/>
    </source>
</evidence>
<reference evidence="1 2" key="1">
    <citation type="journal article" date="2014" name="Genome Announc.">
        <title>Draft Genome Sequence of Petroleum Oil-Degrading Marine Bacterium Pseudomonas taeanensis Strain MS-3, Isolated from a Crude Oil-Contaminated Seashore.</title>
        <authorList>
            <person name="Lee S.Y."/>
            <person name="Kim S.H."/>
            <person name="Lee D.G."/>
            <person name="Shin S."/>
            <person name="Yun S.H."/>
            <person name="Choi C.W."/>
            <person name="Chung Y.H."/>
            <person name="Choi J.S."/>
            <person name="Kahng H.Y."/>
            <person name="Kim S.I."/>
        </authorList>
    </citation>
    <scope>NUCLEOTIDE SEQUENCE [LARGE SCALE GENOMIC DNA]</scope>
    <source>
        <strain evidence="1 2">MS-3</strain>
    </source>
</reference>
<dbReference type="STRING" id="1395571.TMS3_0112595"/>
<organism evidence="1 2">
    <name type="scientific">Pseudomonas taeanensis MS-3</name>
    <dbReference type="NCBI Taxonomy" id="1395571"/>
    <lineage>
        <taxon>Bacteria</taxon>
        <taxon>Pseudomonadati</taxon>
        <taxon>Pseudomonadota</taxon>
        <taxon>Gammaproteobacteria</taxon>
        <taxon>Pseudomonadales</taxon>
        <taxon>Pseudomonadaceae</taxon>
        <taxon>Pseudomonas</taxon>
    </lineage>
</organism>
<evidence type="ECO:0008006" key="3">
    <source>
        <dbReference type="Google" id="ProtNLM"/>
    </source>
</evidence>
<sequence>MKVEELAGDLFVACPRYITLERFAELTGFKEQKKMLARWVAEGALPTRRFGQHRMIDMHALLQRLRQAKGTQG</sequence>
<protein>
    <recommendedName>
        <fullName evidence="3">DNA-binding protein</fullName>
    </recommendedName>
</protein>
<gene>
    <name evidence="1" type="ORF">TMS3_0112595</name>
</gene>
<comment type="caution">
    <text evidence="1">The sequence shown here is derived from an EMBL/GenBank/DDBJ whole genome shotgun (WGS) entry which is preliminary data.</text>
</comment>
<dbReference type="RefSeq" id="WP_025165576.1">
    <property type="nucleotide sequence ID" value="NZ_AWSQ01000002.1"/>
</dbReference>